<keyword evidence="1" id="KW-0808">Transferase</keyword>
<feature type="domain" description="Glycosyl transferase family 1" evidence="2">
    <location>
        <begin position="213"/>
        <end position="386"/>
    </location>
</feature>
<dbReference type="InterPro" id="IPR028098">
    <property type="entry name" value="Glyco_trans_4-like_N"/>
</dbReference>
<dbReference type="PANTHER" id="PTHR46401">
    <property type="entry name" value="GLYCOSYLTRANSFERASE WBBK-RELATED"/>
    <property type="match status" value="1"/>
</dbReference>
<protein>
    <submittedName>
        <fullName evidence="4">Glycosyltransferase</fullName>
    </submittedName>
</protein>
<comment type="caution">
    <text evidence="4">The sequence shown here is derived from an EMBL/GenBank/DDBJ whole genome shotgun (WGS) entry which is preliminary data.</text>
</comment>
<evidence type="ECO:0000313" key="4">
    <source>
        <dbReference type="EMBL" id="MBB4624856.1"/>
    </source>
</evidence>
<evidence type="ECO:0000259" key="2">
    <source>
        <dbReference type="Pfam" id="PF00534"/>
    </source>
</evidence>
<dbReference type="InterPro" id="IPR001296">
    <property type="entry name" value="Glyco_trans_1"/>
</dbReference>
<organism evidence="4 5">
    <name type="scientific">Parabacteroides faecis</name>
    <dbReference type="NCBI Taxonomy" id="1217282"/>
    <lineage>
        <taxon>Bacteria</taxon>
        <taxon>Pseudomonadati</taxon>
        <taxon>Bacteroidota</taxon>
        <taxon>Bacteroidia</taxon>
        <taxon>Bacteroidales</taxon>
        <taxon>Tannerellaceae</taxon>
        <taxon>Parabacteroides</taxon>
    </lineage>
</organism>
<keyword evidence="5" id="KW-1185">Reference proteome</keyword>
<dbReference type="NCBIfam" id="TIGR04157">
    <property type="entry name" value="glyco_rSAM_CFB"/>
    <property type="match status" value="1"/>
</dbReference>
<accession>A0ABR6KTM2</accession>
<feature type="domain" description="Glycosyltransferase subfamily 4-like N-terminal" evidence="3">
    <location>
        <begin position="16"/>
        <end position="203"/>
    </location>
</feature>
<dbReference type="Proteomes" id="UP000533637">
    <property type="component" value="Unassembled WGS sequence"/>
</dbReference>
<dbReference type="Pfam" id="PF00534">
    <property type="entry name" value="Glycos_transf_1"/>
    <property type="match status" value="1"/>
</dbReference>
<dbReference type="CDD" id="cd03801">
    <property type="entry name" value="GT4_PimA-like"/>
    <property type="match status" value="1"/>
</dbReference>
<dbReference type="RefSeq" id="WP_183672345.1">
    <property type="nucleotide sequence ID" value="NZ_BMPB01000016.1"/>
</dbReference>
<reference evidence="4 5" key="1">
    <citation type="submission" date="2020-08" db="EMBL/GenBank/DDBJ databases">
        <title>Genomic Encyclopedia of Type Strains, Phase IV (KMG-IV): sequencing the most valuable type-strain genomes for metagenomic binning, comparative biology and taxonomic classification.</title>
        <authorList>
            <person name="Goeker M."/>
        </authorList>
    </citation>
    <scope>NUCLEOTIDE SEQUENCE [LARGE SCALE GENOMIC DNA]</scope>
    <source>
        <strain evidence="4 5">DSM 102983</strain>
    </source>
</reference>
<name>A0ABR6KTM2_9BACT</name>
<evidence type="ECO:0000259" key="3">
    <source>
        <dbReference type="Pfam" id="PF13439"/>
    </source>
</evidence>
<dbReference type="Pfam" id="PF13439">
    <property type="entry name" value="Glyco_transf_4"/>
    <property type="match status" value="1"/>
</dbReference>
<sequence length="407" mass="46967">MNLYIFNETRRGAVFGIGTYIRELIATLKNSHIRIYLVNLLSDKPQITMEEVDGIRYWYFPEPIPDIRVSEPSEQRQMYFHNIVYLLQLYIQDKNNLLFHLNFPQCGSFADELKNTFECKVVSVVHFSHWGFTVFDNLTRLRSILNEVDSDSFGDEVKKMFEEEKSYYSKVDHCICLSEYMHEILCQDYELDTKNITVIPNGLSDVPDTSVDFDFLRKKWNICTGEKIILFAGRLDEVKGIRYLIKAFCEVVQICPEAHLIIAGSGNYDTCLREAKTVCTKITFTGLLEKDELYELYRIADIGVVPSLFEPFGYVATEMMIHALPLVVTATSGLNEVVDHTCGLKISLTELPDNTEIDTVLLAQKILYLLLHPTEAKEMGENGRKRYLANYSAEIFRRNMIHLYSSL</sequence>
<dbReference type="EMBL" id="JACHOC010000012">
    <property type="protein sequence ID" value="MBB4624856.1"/>
    <property type="molecule type" value="Genomic_DNA"/>
</dbReference>
<dbReference type="Gene3D" id="3.40.50.2000">
    <property type="entry name" value="Glycogen Phosphorylase B"/>
    <property type="match status" value="2"/>
</dbReference>
<proteinExistence type="predicted"/>
<evidence type="ECO:0000313" key="5">
    <source>
        <dbReference type="Proteomes" id="UP000533637"/>
    </source>
</evidence>
<evidence type="ECO:0000256" key="1">
    <source>
        <dbReference type="ARBA" id="ARBA00022679"/>
    </source>
</evidence>
<dbReference type="InterPro" id="IPR026419">
    <property type="entry name" value="Glyco_rSAM_CFB"/>
</dbReference>
<dbReference type="SUPFAM" id="SSF53756">
    <property type="entry name" value="UDP-Glycosyltransferase/glycogen phosphorylase"/>
    <property type="match status" value="1"/>
</dbReference>
<gene>
    <name evidence="4" type="ORF">GGQ57_004801</name>
</gene>
<dbReference type="PANTHER" id="PTHR46401:SF2">
    <property type="entry name" value="GLYCOSYLTRANSFERASE WBBK-RELATED"/>
    <property type="match status" value="1"/>
</dbReference>